<keyword evidence="2" id="KW-1185">Reference proteome</keyword>
<organism evidence="1 2">
    <name type="scientific">Coniosporium uncinatum</name>
    <dbReference type="NCBI Taxonomy" id="93489"/>
    <lineage>
        <taxon>Eukaryota</taxon>
        <taxon>Fungi</taxon>
        <taxon>Dikarya</taxon>
        <taxon>Ascomycota</taxon>
        <taxon>Pezizomycotina</taxon>
        <taxon>Dothideomycetes</taxon>
        <taxon>Dothideomycetes incertae sedis</taxon>
        <taxon>Coniosporium</taxon>
    </lineage>
</organism>
<protein>
    <submittedName>
        <fullName evidence="1">Uncharacterized protein</fullName>
    </submittedName>
</protein>
<evidence type="ECO:0000313" key="1">
    <source>
        <dbReference type="EMBL" id="KAK3079912.1"/>
    </source>
</evidence>
<name>A0ACC3DT64_9PEZI</name>
<gene>
    <name evidence="1" type="ORF">LTS18_003609</name>
</gene>
<reference evidence="1" key="1">
    <citation type="submission" date="2024-09" db="EMBL/GenBank/DDBJ databases">
        <title>Black Yeasts Isolated from many extreme environments.</title>
        <authorList>
            <person name="Coleine C."/>
            <person name="Stajich J.E."/>
            <person name="Selbmann L."/>
        </authorList>
    </citation>
    <scope>NUCLEOTIDE SEQUENCE</scope>
    <source>
        <strain evidence="1">CCFEE 5737</strain>
    </source>
</reference>
<accession>A0ACC3DT64</accession>
<evidence type="ECO:0000313" key="2">
    <source>
        <dbReference type="Proteomes" id="UP001186974"/>
    </source>
</evidence>
<feature type="non-terminal residue" evidence="1">
    <location>
        <position position="1"/>
    </location>
</feature>
<comment type="caution">
    <text evidence="1">The sequence shown here is derived from an EMBL/GenBank/DDBJ whole genome shotgun (WGS) entry which is preliminary data.</text>
</comment>
<sequence length="87" mass="9408">EANALLAIQSADLASANAALVDFQRSEVGPLKQQIEQLRDHIRMYIQLGAVGSRNEHAESVAPKLGAAGLLRGKTDVRYLRNVKAGR</sequence>
<dbReference type="EMBL" id="JAWDJW010000850">
    <property type="protein sequence ID" value="KAK3079912.1"/>
    <property type="molecule type" value="Genomic_DNA"/>
</dbReference>
<proteinExistence type="predicted"/>
<dbReference type="Proteomes" id="UP001186974">
    <property type="component" value="Unassembled WGS sequence"/>
</dbReference>